<name>A0A6A4VG50_AMPAM</name>
<organism evidence="1 2">
    <name type="scientific">Amphibalanus amphitrite</name>
    <name type="common">Striped barnacle</name>
    <name type="synonym">Balanus amphitrite</name>
    <dbReference type="NCBI Taxonomy" id="1232801"/>
    <lineage>
        <taxon>Eukaryota</taxon>
        <taxon>Metazoa</taxon>
        <taxon>Ecdysozoa</taxon>
        <taxon>Arthropoda</taxon>
        <taxon>Crustacea</taxon>
        <taxon>Multicrustacea</taxon>
        <taxon>Cirripedia</taxon>
        <taxon>Thoracica</taxon>
        <taxon>Thoracicalcarea</taxon>
        <taxon>Balanomorpha</taxon>
        <taxon>Balanoidea</taxon>
        <taxon>Balanidae</taxon>
        <taxon>Amphibalaninae</taxon>
        <taxon>Amphibalanus</taxon>
    </lineage>
</organism>
<dbReference type="Proteomes" id="UP000440578">
    <property type="component" value="Unassembled WGS sequence"/>
</dbReference>
<evidence type="ECO:0000313" key="1">
    <source>
        <dbReference type="EMBL" id="KAF0295417.1"/>
    </source>
</evidence>
<dbReference type="EMBL" id="VIIS01001617">
    <property type="protein sequence ID" value="KAF0295417.1"/>
    <property type="molecule type" value="Genomic_DNA"/>
</dbReference>
<dbReference type="AlphaFoldDB" id="A0A6A4VG50"/>
<comment type="caution">
    <text evidence="1">The sequence shown here is derived from an EMBL/GenBank/DDBJ whole genome shotgun (WGS) entry which is preliminary data.</text>
</comment>
<accession>A0A6A4VG50</accession>
<sequence>MFVCWEPTALLPVRCYSAFGRHSVCNERSSVGARTLAVLLTVCYFPNYHSSGSVTLPDSGAALGSTSEPRSPNVCGCLVRRKNRGVHPRTRAAHWKLDTLELVSLRACTKFYLM</sequence>
<reference evidence="1 2" key="1">
    <citation type="submission" date="2019-07" db="EMBL/GenBank/DDBJ databases">
        <title>Draft genome assembly of a fouling barnacle, Amphibalanus amphitrite (Darwin, 1854): The first reference genome for Thecostraca.</title>
        <authorList>
            <person name="Kim W."/>
        </authorList>
    </citation>
    <scope>NUCLEOTIDE SEQUENCE [LARGE SCALE GENOMIC DNA]</scope>
    <source>
        <strain evidence="1">SNU_AA5</strain>
        <tissue evidence="1">Soma without cirri and trophi</tissue>
    </source>
</reference>
<protein>
    <submittedName>
        <fullName evidence="1">Uncharacterized protein</fullName>
    </submittedName>
</protein>
<gene>
    <name evidence="1" type="ORF">FJT64_007081</name>
</gene>
<keyword evidence="2" id="KW-1185">Reference proteome</keyword>
<proteinExistence type="predicted"/>
<evidence type="ECO:0000313" key="2">
    <source>
        <dbReference type="Proteomes" id="UP000440578"/>
    </source>
</evidence>